<keyword evidence="1" id="KW-1133">Transmembrane helix</keyword>
<evidence type="ECO:0000313" key="3">
    <source>
        <dbReference type="Proteomes" id="UP000007519"/>
    </source>
</evidence>
<dbReference type="EMBL" id="CP002831">
    <property type="protein sequence ID" value="AFC25977.1"/>
    <property type="molecule type" value="Genomic_DNA"/>
</dbReference>
<dbReference type="AlphaFoldDB" id="H6KZX0"/>
<gene>
    <name evidence="2" type="ordered locus">SGRA_3249</name>
</gene>
<organism evidence="2 3">
    <name type="scientific">Saprospira grandis (strain Lewin)</name>
    <dbReference type="NCBI Taxonomy" id="984262"/>
    <lineage>
        <taxon>Bacteria</taxon>
        <taxon>Pseudomonadati</taxon>
        <taxon>Bacteroidota</taxon>
        <taxon>Saprospiria</taxon>
        <taxon>Saprospirales</taxon>
        <taxon>Saprospiraceae</taxon>
        <taxon>Saprospira</taxon>
    </lineage>
</organism>
<feature type="transmembrane region" description="Helical" evidence="1">
    <location>
        <begin position="49"/>
        <end position="68"/>
    </location>
</feature>
<accession>H6KZX0</accession>
<feature type="transmembrane region" description="Helical" evidence="1">
    <location>
        <begin position="21"/>
        <end position="43"/>
    </location>
</feature>
<reference evidence="2 3" key="1">
    <citation type="journal article" date="2012" name="Stand. Genomic Sci.">
        <title>Complete genome sequencing and analysis of Saprospira grandis str. Lewin, a predatory marine bacterium.</title>
        <authorList>
            <person name="Saw J.H."/>
            <person name="Yuryev A."/>
            <person name="Kanbe M."/>
            <person name="Hou S."/>
            <person name="Young A.G."/>
            <person name="Aizawa S."/>
            <person name="Alam M."/>
        </authorList>
    </citation>
    <scope>NUCLEOTIDE SEQUENCE [LARGE SCALE GENOMIC DNA]</scope>
    <source>
        <strain evidence="2 3">Lewin</strain>
    </source>
</reference>
<dbReference type="KEGG" id="sgn:SGRA_3249"/>
<evidence type="ECO:0000313" key="2">
    <source>
        <dbReference type="EMBL" id="AFC25977.1"/>
    </source>
</evidence>
<proteinExistence type="predicted"/>
<evidence type="ECO:0000256" key="1">
    <source>
        <dbReference type="SAM" id="Phobius"/>
    </source>
</evidence>
<name>H6KZX0_SAPGL</name>
<dbReference type="HOGENOM" id="CLU_2668957_0_0_10"/>
<dbReference type="Proteomes" id="UP000007519">
    <property type="component" value="Chromosome"/>
</dbReference>
<keyword evidence="1" id="KW-0472">Membrane</keyword>
<keyword evidence="3" id="KW-1185">Reference proteome</keyword>
<sequence>MAYASLFKSKKDPSRASFLALLYLGFFISFLGLPLASLGSGYVAARCSLGPAAASGGLGLALWATAFYPSACGPSGLQTAEGLA</sequence>
<keyword evidence="1" id="KW-0812">Transmembrane</keyword>
<protein>
    <submittedName>
        <fullName evidence="2">Uncharacterized protein</fullName>
    </submittedName>
</protein>